<dbReference type="EMBL" id="JBJKBG010000008">
    <property type="protein sequence ID" value="KAL3726864.1"/>
    <property type="molecule type" value="Genomic_DNA"/>
</dbReference>
<dbReference type="InterPro" id="IPR036047">
    <property type="entry name" value="F-box-like_dom_sf"/>
</dbReference>
<accession>A0ABD3JKU2</accession>
<dbReference type="InterPro" id="IPR001810">
    <property type="entry name" value="F-box_dom"/>
</dbReference>
<gene>
    <name evidence="2" type="ORF">ACJRO7_031721</name>
</gene>
<keyword evidence="3" id="KW-1185">Reference proteome</keyword>
<dbReference type="InterPro" id="IPR017451">
    <property type="entry name" value="F-box-assoc_interact_dom"/>
</dbReference>
<evidence type="ECO:0000259" key="1">
    <source>
        <dbReference type="SMART" id="SM00256"/>
    </source>
</evidence>
<dbReference type="Proteomes" id="UP001634007">
    <property type="component" value="Unassembled WGS sequence"/>
</dbReference>
<dbReference type="Pfam" id="PF07734">
    <property type="entry name" value="FBA_1"/>
    <property type="match status" value="1"/>
</dbReference>
<dbReference type="AlphaFoldDB" id="A0ABD3JKU2"/>
<protein>
    <recommendedName>
        <fullName evidence="1">F-box domain-containing protein</fullName>
    </recommendedName>
</protein>
<dbReference type="Pfam" id="PF00646">
    <property type="entry name" value="F-box"/>
    <property type="match status" value="1"/>
</dbReference>
<evidence type="ECO:0000313" key="2">
    <source>
        <dbReference type="EMBL" id="KAL3726864.1"/>
    </source>
</evidence>
<sequence length="334" mass="38186">MAEIFTEDILIEILLRLPAKSLMRFKCVGKRWRSLISNPGFAKSHLQRLMVRDSIPSQRIFKTSPFESIDYELHDGGIGGDDDLAVPDLVGSCHGLVCLLVPGRFYLYNPTTKESRNFPCSDLVPQYELAGGSKKWQEAIFSIKSGSWRRIQVQRESHPAYFKRGVYWNGALHWCLFELSRNKNETAIMSFDLSEEKFHRVLPVPEVDEVDGGVLFTGLGIHGANLFIYQETYNNDCIEAGITNEYRRGRSWTKWFSVSTKRIPGYTYCQTIPVTYTRSGKIVFLIDMGKMILFNPKDNTCKDYPIRRRDGYVESAIYLETLVSPYLGCGPSII</sequence>
<proteinExistence type="predicted"/>
<dbReference type="PANTHER" id="PTHR31672">
    <property type="entry name" value="BNACNNG10540D PROTEIN"/>
    <property type="match status" value="1"/>
</dbReference>
<dbReference type="InterPro" id="IPR050796">
    <property type="entry name" value="SCF_F-box_component"/>
</dbReference>
<dbReference type="SMART" id="SM00256">
    <property type="entry name" value="FBOX"/>
    <property type="match status" value="1"/>
</dbReference>
<feature type="domain" description="F-box" evidence="1">
    <location>
        <begin position="5"/>
        <end position="45"/>
    </location>
</feature>
<dbReference type="Gene3D" id="1.20.1280.50">
    <property type="match status" value="1"/>
</dbReference>
<name>A0ABD3JKU2_EUCGL</name>
<reference evidence="2 3" key="1">
    <citation type="submission" date="2024-11" db="EMBL/GenBank/DDBJ databases">
        <title>Chromosome-level genome assembly of Eucalyptus globulus Labill. provides insights into its genome evolution.</title>
        <authorList>
            <person name="Li X."/>
        </authorList>
    </citation>
    <scope>NUCLEOTIDE SEQUENCE [LARGE SCALE GENOMIC DNA]</scope>
    <source>
        <strain evidence="2">CL2024</strain>
        <tissue evidence="2">Fresh tender leaves</tissue>
    </source>
</reference>
<dbReference type="CDD" id="cd22157">
    <property type="entry name" value="F-box_AtFBW1-like"/>
    <property type="match status" value="1"/>
</dbReference>
<organism evidence="2 3">
    <name type="scientific">Eucalyptus globulus</name>
    <name type="common">Tasmanian blue gum</name>
    <dbReference type="NCBI Taxonomy" id="34317"/>
    <lineage>
        <taxon>Eukaryota</taxon>
        <taxon>Viridiplantae</taxon>
        <taxon>Streptophyta</taxon>
        <taxon>Embryophyta</taxon>
        <taxon>Tracheophyta</taxon>
        <taxon>Spermatophyta</taxon>
        <taxon>Magnoliopsida</taxon>
        <taxon>eudicotyledons</taxon>
        <taxon>Gunneridae</taxon>
        <taxon>Pentapetalae</taxon>
        <taxon>rosids</taxon>
        <taxon>malvids</taxon>
        <taxon>Myrtales</taxon>
        <taxon>Myrtaceae</taxon>
        <taxon>Myrtoideae</taxon>
        <taxon>Eucalypteae</taxon>
        <taxon>Eucalyptus</taxon>
    </lineage>
</organism>
<dbReference type="NCBIfam" id="TIGR01640">
    <property type="entry name" value="F_box_assoc_1"/>
    <property type="match status" value="1"/>
</dbReference>
<comment type="caution">
    <text evidence="2">The sequence shown here is derived from an EMBL/GenBank/DDBJ whole genome shotgun (WGS) entry which is preliminary data.</text>
</comment>
<dbReference type="PANTHER" id="PTHR31672:SF13">
    <property type="entry name" value="F-BOX PROTEIN CPR30-LIKE"/>
    <property type="match status" value="1"/>
</dbReference>
<evidence type="ECO:0000313" key="3">
    <source>
        <dbReference type="Proteomes" id="UP001634007"/>
    </source>
</evidence>
<dbReference type="SUPFAM" id="SSF81383">
    <property type="entry name" value="F-box domain"/>
    <property type="match status" value="1"/>
</dbReference>
<dbReference type="InterPro" id="IPR006527">
    <property type="entry name" value="F-box-assoc_dom_typ1"/>
</dbReference>